<name>A0A1Q9ECZ2_SYMMI</name>
<dbReference type="Gene3D" id="3.40.50.12500">
    <property type="match status" value="1"/>
</dbReference>
<dbReference type="EMBL" id="LSRX01000189">
    <property type="protein sequence ID" value="OLQ05282.1"/>
    <property type="molecule type" value="Genomic_DNA"/>
</dbReference>
<dbReference type="PANTHER" id="PTHR40267">
    <property type="entry name" value="BLR3294 PROTEIN"/>
    <property type="match status" value="1"/>
</dbReference>
<proteinExistence type="predicted"/>
<dbReference type="OrthoDB" id="429538at2759"/>
<protein>
    <submittedName>
        <fullName evidence="2">Arylmalonate decarboxylase</fullName>
    </submittedName>
</protein>
<evidence type="ECO:0000313" key="3">
    <source>
        <dbReference type="Proteomes" id="UP000186817"/>
    </source>
</evidence>
<dbReference type="Proteomes" id="UP000186817">
    <property type="component" value="Unassembled WGS sequence"/>
</dbReference>
<evidence type="ECO:0000256" key="1">
    <source>
        <dbReference type="SAM" id="MobiDB-lite"/>
    </source>
</evidence>
<dbReference type="PANTHER" id="PTHR40267:SF1">
    <property type="entry name" value="BLR3294 PROTEIN"/>
    <property type="match status" value="1"/>
</dbReference>
<reference evidence="2 3" key="1">
    <citation type="submission" date="2016-02" db="EMBL/GenBank/DDBJ databases">
        <title>Genome analysis of coral dinoflagellate symbionts highlights evolutionary adaptations to a symbiotic lifestyle.</title>
        <authorList>
            <person name="Aranda M."/>
            <person name="Li Y."/>
            <person name="Liew Y.J."/>
            <person name="Baumgarten S."/>
            <person name="Simakov O."/>
            <person name="Wilson M."/>
            <person name="Piel J."/>
            <person name="Ashoor H."/>
            <person name="Bougouffa S."/>
            <person name="Bajic V.B."/>
            <person name="Ryu T."/>
            <person name="Ravasi T."/>
            <person name="Bayer T."/>
            <person name="Micklem G."/>
            <person name="Kim H."/>
            <person name="Bhak J."/>
            <person name="Lajeunesse T.C."/>
            <person name="Voolstra C.R."/>
        </authorList>
    </citation>
    <scope>NUCLEOTIDE SEQUENCE [LARGE SCALE GENOMIC DNA]</scope>
    <source>
        <strain evidence="2 3">CCMP2467</strain>
    </source>
</reference>
<organism evidence="2 3">
    <name type="scientific">Symbiodinium microadriaticum</name>
    <name type="common">Dinoflagellate</name>
    <name type="synonym">Zooxanthella microadriatica</name>
    <dbReference type="NCBI Taxonomy" id="2951"/>
    <lineage>
        <taxon>Eukaryota</taxon>
        <taxon>Sar</taxon>
        <taxon>Alveolata</taxon>
        <taxon>Dinophyceae</taxon>
        <taxon>Suessiales</taxon>
        <taxon>Symbiodiniaceae</taxon>
        <taxon>Symbiodinium</taxon>
    </lineage>
</organism>
<feature type="compositionally biased region" description="Polar residues" evidence="1">
    <location>
        <begin position="258"/>
        <end position="272"/>
    </location>
</feature>
<accession>A0A1Q9ECZ2</accession>
<dbReference type="Pfam" id="PF17645">
    <property type="entry name" value="Amdase"/>
    <property type="match status" value="1"/>
</dbReference>
<keyword evidence="3" id="KW-1185">Reference proteome</keyword>
<evidence type="ECO:0000313" key="2">
    <source>
        <dbReference type="EMBL" id="OLQ05282.1"/>
    </source>
</evidence>
<comment type="caution">
    <text evidence="2">The sequence shown here is derived from an EMBL/GenBank/DDBJ whole genome shotgun (WGS) entry which is preliminary data.</text>
</comment>
<dbReference type="InterPro" id="IPR026286">
    <property type="entry name" value="MaiA/AMDase"/>
</dbReference>
<dbReference type="AlphaFoldDB" id="A0A1Q9ECZ2"/>
<dbReference type="OMA" id="VWACTSG"/>
<feature type="region of interest" description="Disordered" evidence="1">
    <location>
        <begin position="258"/>
        <end position="285"/>
    </location>
</feature>
<sequence length="303" mass="31942">MAHDAERCLPALRMSAPRATIVAVQIPTDTVLDREGPLLVHNFPGVVLRMQKLEFSSEAITEETFEAAAQQIRKAAETLLPHDFHSIGLSCTSMSFVLGPERVDAQLGPVCPKAAVTDMSRAQVAALRAVGATSLTLVTPYIREVARKNVEMLEKAGFRVVSHATMGLTHDAQTDKVSKESIKAWAAAIDSEEADVIVIGCSALRACEPGFIDDLESSFRKPVVTSTQAFLWSLLRLAGIDDKISGYGALTLASSPFSKRSPNTPGQASAGQASEEGDEVAAAAAVAATSPLPSQGMAVGDLG</sequence>
<dbReference type="InterPro" id="IPR053714">
    <property type="entry name" value="Iso_Racemase_Enz_sf"/>
</dbReference>
<gene>
    <name evidence="2" type="ORF">AK812_SmicGene11532</name>
</gene>